<accession>A0A0F9E315</accession>
<dbReference type="SUPFAM" id="SSF52058">
    <property type="entry name" value="L domain-like"/>
    <property type="match status" value="1"/>
</dbReference>
<dbReference type="Gene3D" id="3.80.10.10">
    <property type="entry name" value="Ribonuclease Inhibitor"/>
    <property type="match status" value="1"/>
</dbReference>
<evidence type="ECO:0008006" key="4">
    <source>
        <dbReference type="Google" id="ProtNLM"/>
    </source>
</evidence>
<dbReference type="EMBL" id="LAZR01026546">
    <property type="protein sequence ID" value="KKL68384.1"/>
    <property type="molecule type" value="Genomic_DNA"/>
</dbReference>
<dbReference type="InterPro" id="IPR032675">
    <property type="entry name" value="LRR_dom_sf"/>
</dbReference>
<gene>
    <name evidence="3" type="ORF">LCGC14_2125530</name>
</gene>
<dbReference type="AlphaFoldDB" id="A0A0F9E315"/>
<dbReference type="PROSITE" id="PS51450">
    <property type="entry name" value="LRR"/>
    <property type="match status" value="1"/>
</dbReference>
<reference evidence="3" key="1">
    <citation type="journal article" date="2015" name="Nature">
        <title>Complex archaea that bridge the gap between prokaryotes and eukaryotes.</title>
        <authorList>
            <person name="Spang A."/>
            <person name="Saw J.H."/>
            <person name="Jorgensen S.L."/>
            <person name="Zaremba-Niedzwiedzka K."/>
            <person name="Martijn J."/>
            <person name="Lind A.E."/>
            <person name="van Eijk R."/>
            <person name="Schleper C."/>
            <person name="Guy L."/>
            <person name="Ettema T.J."/>
        </authorList>
    </citation>
    <scope>NUCLEOTIDE SEQUENCE</scope>
</reference>
<dbReference type="GO" id="GO:0005737">
    <property type="term" value="C:cytoplasm"/>
    <property type="evidence" value="ECO:0007669"/>
    <property type="project" value="TreeGrafter"/>
</dbReference>
<dbReference type="InterPro" id="IPR050216">
    <property type="entry name" value="LRR_domain-containing"/>
</dbReference>
<evidence type="ECO:0000256" key="1">
    <source>
        <dbReference type="ARBA" id="ARBA00022614"/>
    </source>
</evidence>
<keyword evidence="2" id="KW-0677">Repeat</keyword>
<dbReference type="PANTHER" id="PTHR48051">
    <property type="match status" value="1"/>
</dbReference>
<dbReference type="SMART" id="SM00369">
    <property type="entry name" value="LRR_TYP"/>
    <property type="match status" value="3"/>
</dbReference>
<feature type="non-terminal residue" evidence="3">
    <location>
        <position position="1"/>
    </location>
</feature>
<protein>
    <recommendedName>
        <fullName evidence="4">Leucine-rich repeat domain-containing protein</fullName>
    </recommendedName>
</protein>
<dbReference type="PANTHER" id="PTHR48051:SF1">
    <property type="entry name" value="RAS SUPPRESSOR PROTEIN 1"/>
    <property type="match status" value="1"/>
</dbReference>
<evidence type="ECO:0000256" key="2">
    <source>
        <dbReference type="ARBA" id="ARBA00022737"/>
    </source>
</evidence>
<dbReference type="Pfam" id="PF13855">
    <property type="entry name" value="LRR_8"/>
    <property type="match status" value="1"/>
</dbReference>
<proteinExistence type="predicted"/>
<sequence>EWIKEFSSTIGITPNESRFFLDIEAIFARDKGKYEIKPQSYKQFENLSDLKGGEPWLLIKDGHVEILNFTYDNWKFIKENEEIIKSLLKLNDLEIYLKTINRYIMDTNYQEIPTSIGSLTNVKKLILRRNFIKTLPTSIKDLKLLKVLDLSYNNLNKIPPILNSLNSLEKVNLKHNDIKIIPNSLREFISSLTEFLI</sequence>
<dbReference type="InterPro" id="IPR003591">
    <property type="entry name" value="Leu-rich_rpt_typical-subtyp"/>
</dbReference>
<comment type="caution">
    <text evidence="3">The sequence shown here is derived from an EMBL/GenBank/DDBJ whole genome shotgun (WGS) entry which is preliminary data.</text>
</comment>
<evidence type="ECO:0000313" key="3">
    <source>
        <dbReference type="EMBL" id="KKL68384.1"/>
    </source>
</evidence>
<name>A0A0F9E315_9ZZZZ</name>
<organism evidence="3">
    <name type="scientific">marine sediment metagenome</name>
    <dbReference type="NCBI Taxonomy" id="412755"/>
    <lineage>
        <taxon>unclassified sequences</taxon>
        <taxon>metagenomes</taxon>
        <taxon>ecological metagenomes</taxon>
    </lineage>
</organism>
<keyword evidence="1" id="KW-0433">Leucine-rich repeat</keyword>
<dbReference type="InterPro" id="IPR001611">
    <property type="entry name" value="Leu-rich_rpt"/>
</dbReference>